<dbReference type="EMBL" id="BQKM01000004">
    <property type="protein sequence ID" value="GJN52642.1"/>
    <property type="molecule type" value="Genomic_DNA"/>
</dbReference>
<reference evidence="1 3" key="1">
    <citation type="submission" date="2020-05" db="EMBL/GenBank/DDBJ databases">
        <title>Characterization of novel class B3 metallo-beta-lactamase from novel Pseudomonas species.</title>
        <authorList>
            <person name="Yamada K."/>
            <person name="Aoki K."/>
            <person name="Ishii Y."/>
        </authorList>
    </citation>
    <scope>NUCLEOTIDE SEQUENCE [LARGE SCALE GENOMIC DNA]</scope>
    <source>
        <strain evidence="1 3">TUM18999</strain>
        <strain evidence="2 4">TUM20286</strain>
    </source>
</reference>
<keyword evidence="4" id="KW-1185">Reference proteome</keyword>
<dbReference type="Proteomes" id="UP000509383">
    <property type="component" value="Chromosome"/>
</dbReference>
<evidence type="ECO:0000313" key="2">
    <source>
        <dbReference type="EMBL" id="GJN52642.1"/>
    </source>
</evidence>
<evidence type="ECO:0000313" key="4">
    <source>
        <dbReference type="Proteomes" id="UP001054892"/>
    </source>
</evidence>
<proteinExistence type="predicted"/>
<evidence type="ECO:0000313" key="3">
    <source>
        <dbReference type="Proteomes" id="UP000509383"/>
    </source>
</evidence>
<dbReference type="KEGG" id="ptw:TUM18999_00390"/>
<organism evidence="1 3">
    <name type="scientific">Pseudomonas tohonis</name>
    <dbReference type="NCBI Taxonomy" id="2725477"/>
    <lineage>
        <taxon>Bacteria</taxon>
        <taxon>Pseudomonadati</taxon>
        <taxon>Pseudomonadota</taxon>
        <taxon>Gammaproteobacteria</taxon>
        <taxon>Pseudomonadales</taxon>
        <taxon>Pseudomonadaceae</taxon>
        <taxon>Pseudomonas</taxon>
    </lineage>
</organism>
<protein>
    <recommendedName>
        <fullName evidence="5">Lipoprotein</fullName>
    </recommendedName>
</protein>
<dbReference type="EMBL" id="AP023189">
    <property type="protein sequence ID" value="BCG21848.1"/>
    <property type="molecule type" value="Genomic_DNA"/>
</dbReference>
<gene>
    <name evidence="1" type="ORF">TUM18999_00390</name>
    <name evidence="2" type="ORF">TUM20286_23940</name>
</gene>
<accession>A0A6J4DXD4</accession>
<dbReference type="RefSeq" id="WP_173174697.1">
    <property type="nucleotide sequence ID" value="NZ_AP023189.1"/>
</dbReference>
<name>A0A6J4DXD4_9PSED</name>
<dbReference type="AlphaFoldDB" id="A0A6J4DXD4"/>
<dbReference type="Proteomes" id="UP001054892">
    <property type="component" value="Unassembled WGS sequence"/>
</dbReference>
<sequence length="138" mass="15826">MRRLLPTVLLLNLGGCSLIMPSPDPDQAWIDLDPPQRHALQATRVDRQPLQDDRYFQVTPGNHELEVRFSFDVDGDDIGPQREPMTRTCLLKLDYPEFTAGQRYQLKAGGIGFRPWARLYSEDNREVARARESRCGDV</sequence>
<evidence type="ECO:0008006" key="5">
    <source>
        <dbReference type="Google" id="ProtNLM"/>
    </source>
</evidence>
<evidence type="ECO:0000313" key="1">
    <source>
        <dbReference type="EMBL" id="BCG21848.1"/>
    </source>
</evidence>